<protein>
    <submittedName>
        <fullName evidence="3">Tetratricopeptide (TPR) repeat protein</fullName>
    </submittedName>
</protein>
<organism evidence="3 4">
    <name type="scientific">Rhabdobacter roseus</name>
    <dbReference type="NCBI Taxonomy" id="1655419"/>
    <lineage>
        <taxon>Bacteria</taxon>
        <taxon>Pseudomonadati</taxon>
        <taxon>Bacteroidota</taxon>
        <taxon>Cytophagia</taxon>
        <taxon>Cytophagales</taxon>
        <taxon>Cytophagaceae</taxon>
        <taxon>Rhabdobacter</taxon>
    </lineage>
</organism>
<dbReference type="PANTHER" id="PTHR12558">
    <property type="entry name" value="CELL DIVISION CYCLE 16,23,27"/>
    <property type="match status" value="1"/>
</dbReference>
<dbReference type="Pfam" id="PF13181">
    <property type="entry name" value="TPR_8"/>
    <property type="match status" value="2"/>
</dbReference>
<keyword evidence="1" id="KW-0802">TPR repeat</keyword>
<keyword evidence="2" id="KW-0732">Signal</keyword>
<feature type="chain" id="PRO_5032850305" evidence="2">
    <location>
        <begin position="21"/>
        <end position="247"/>
    </location>
</feature>
<name>A0A840TM25_9BACT</name>
<dbReference type="InterPro" id="IPR011990">
    <property type="entry name" value="TPR-like_helical_dom_sf"/>
</dbReference>
<feature type="signal peptide" evidence="2">
    <location>
        <begin position="1"/>
        <end position="20"/>
    </location>
</feature>
<dbReference type="Gene3D" id="1.25.40.10">
    <property type="entry name" value="Tetratricopeptide repeat domain"/>
    <property type="match status" value="2"/>
</dbReference>
<gene>
    <name evidence="3" type="ORF">HNQ92_000404</name>
</gene>
<evidence type="ECO:0000313" key="3">
    <source>
        <dbReference type="EMBL" id="MBB5282283.1"/>
    </source>
</evidence>
<reference evidence="3 4" key="1">
    <citation type="submission" date="2020-08" db="EMBL/GenBank/DDBJ databases">
        <title>Genomic Encyclopedia of Type Strains, Phase IV (KMG-IV): sequencing the most valuable type-strain genomes for metagenomic binning, comparative biology and taxonomic classification.</title>
        <authorList>
            <person name="Goeker M."/>
        </authorList>
    </citation>
    <scope>NUCLEOTIDE SEQUENCE [LARGE SCALE GENOMIC DNA]</scope>
    <source>
        <strain evidence="3 4">DSM 105074</strain>
    </source>
</reference>
<dbReference type="SUPFAM" id="SSF48452">
    <property type="entry name" value="TPR-like"/>
    <property type="match status" value="1"/>
</dbReference>
<dbReference type="PANTHER" id="PTHR12558:SF13">
    <property type="entry name" value="CELL DIVISION CYCLE PROTEIN 27 HOMOLOG"/>
    <property type="match status" value="1"/>
</dbReference>
<dbReference type="RefSeq" id="WP_184170126.1">
    <property type="nucleotide sequence ID" value="NZ_JACHGF010000001.1"/>
</dbReference>
<evidence type="ECO:0000256" key="2">
    <source>
        <dbReference type="SAM" id="SignalP"/>
    </source>
</evidence>
<proteinExistence type="predicted"/>
<evidence type="ECO:0000256" key="1">
    <source>
        <dbReference type="PROSITE-ProRule" id="PRU00339"/>
    </source>
</evidence>
<dbReference type="Proteomes" id="UP000557307">
    <property type="component" value="Unassembled WGS sequence"/>
</dbReference>
<dbReference type="SMART" id="SM00028">
    <property type="entry name" value="TPR"/>
    <property type="match status" value="3"/>
</dbReference>
<evidence type="ECO:0000313" key="4">
    <source>
        <dbReference type="Proteomes" id="UP000557307"/>
    </source>
</evidence>
<dbReference type="EMBL" id="JACHGF010000001">
    <property type="protein sequence ID" value="MBB5282283.1"/>
    <property type="molecule type" value="Genomic_DNA"/>
</dbReference>
<comment type="caution">
    <text evidence="3">The sequence shown here is derived from an EMBL/GenBank/DDBJ whole genome shotgun (WGS) entry which is preliminary data.</text>
</comment>
<accession>A0A840TM25</accession>
<feature type="repeat" description="TPR" evidence="1">
    <location>
        <begin position="118"/>
        <end position="151"/>
    </location>
</feature>
<dbReference type="PROSITE" id="PS50005">
    <property type="entry name" value="TPR"/>
    <property type="match status" value="1"/>
</dbReference>
<dbReference type="AlphaFoldDB" id="A0A840TM25"/>
<sequence length="247" mass="28569">MKNVPLHLFLTFFAPLWSLAQGVQLVSSGRTLDTNVSQVKPLSLAERQVLPLFGEQRKTPEQIDKEIRFLNECDKSFGSRDEASQFFTARGWEYLQEGQLDTACYRFNLAYLLNDKNVDAYWGLGVVSYQKNKLEDAERMLRKGVDLSPDNVALLVDLATIELKHYAEINDTNDLEEAQKVLEHAVSLDSTYAQTHYNLSLIAYYRQDYPKAWEHLHEGRKINFSAMNFEYIELLRAKFPDPQGFFK</sequence>
<keyword evidence="4" id="KW-1185">Reference proteome</keyword>
<dbReference type="InterPro" id="IPR019734">
    <property type="entry name" value="TPR_rpt"/>
</dbReference>